<dbReference type="STRING" id="1684307.A0A316U5B2"/>
<organism evidence="2 3">
    <name type="scientific">Pseudomicrostroma glucosiphilum</name>
    <dbReference type="NCBI Taxonomy" id="1684307"/>
    <lineage>
        <taxon>Eukaryota</taxon>
        <taxon>Fungi</taxon>
        <taxon>Dikarya</taxon>
        <taxon>Basidiomycota</taxon>
        <taxon>Ustilaginomycotina</taxon>
        <taxon>Exobasidiomycetes</taxon>
        <taxon>Microstromatales</taxon>
        <taxon>Microstromatales incertae sedis</taxon>
        <taxon>Pseudomicrostroma</taxon>
    </lineage>
</organism>
<dbReference type="GO" id="GO:0005737">
    <property type="term" value="C:cytoplasm"/>
    <property type="evidence" value="ECO:0007669"/>
    <property type="project" value="TreeGrafter"/>
</dbReference>
<keyword evidence="3" id="KW-1185">Reference proteome</keyword>
<accession>A0A316U5B2</accession>
<feature type="compositionally biased region" description="Low complexity" evidence="1">
    <location>
        <begin position="84"/>
        <end position="97"/>
    </location>
</feature>
<dbReference type="OrthoDB" id="2011986at2759"/>
<protein>
    <submittedName>
        <fullName evidence="2">Uncharacterized protein</fullName>
    </submittedName>
</protein>
<dbReference type="InterPro" id="IPR018810">
    <property type="entry name" value="UPF0662"/>
</dbReference>
<feature type="compositionally biased region" description="Acidic residues" evidence="1">
    <location>
        <begin position="490"/>
        <end position="509"/>
    </location>
</feature>
<feature type="compositionally biased region" description="Low complexity" evidence="1">
    <location>
        <begin position="510"/>
        <end position="534"/>
    </location>
</feature>
<dbReference type="PANTHER" id="PTHR28086">
    <property type="entry name" value="UPF0662 PROTEIN YPL260W"/>
    <property type="match status" value="1"/>
</dbReference>
<sequence length="759" mass="81241">MSAIPPEELPILESLINIRNRLTALKKNSSDYIRAQDVQNLYQAVIKQVSKLNNIRDERDSNEGIRQAPSSASGAAGDVQDPLSPSAKASSSSAATSTNPLRPEVEPSAIQTNRVDTTLQDVFSLLSLFFLTIGKSRETPATFSQLGSMKQLLDHLAESGIYTETDLQPFAKRLSELREIIRRDTEQGKHPTQLTKLMMRKLEGCEKVLQQLQGTLSVLSVELVPIHQKLVSIRRQIAAAAAKLKPARGEIRKLQDELRAIDSKRVDGKFLGPGGSSVPAGQAILVGLLEECFEICHDAIIRNDEVPMTLQPIYDRLTEIKSQLEHLVLTHRWTLRETDLWNYQVTLKEIDRLRVDGKFVDAEGKQPEGQLVLLYLLRRCYGLVYRLVASSEPISEELMPISNKLSTVSKCLKEVSKYGGPFTMRDLYPYRLALHQIDNMKSPVLDKDGNDTGVKKWLGRDGSVPEGQAILRAQFEEVEQTINEMLNREEDSDDEEEDYNGAVSDEDWQSGDSGSFSDEAEDSASGSEAAASGFPSRDLSLPGSPTGMETGPHATLSIASALQGVGRGPPTPASPATGSPNLLRPESGTASIAALDMPPSVTAPTSAALLNASDPLPPGAATLAVPTPAQSSLTAAAVSLEAMNSANPPVGGSPSPLPTRDSTLGSHVLPPTAPATAASGSASPSKSTESATSGSMVASASAIAVEPAPHAHEGLPTQTPVCHHSADGIEFGSSPGSIDMANKEDIAQQLKAKLALEES</sequence>
<evidence type="ECO:0000313" key="2">
    <source>
        <dbReference type="EMBL" id="PWN20390.1"/>
    </source>
</evidence>
<evidence type="ECO:0000256" key="1">
    <source>
        <dbReference type="SAM" id="MobiDB-lite"/>
    </source>
</evidence>
<dbReference type="GeneID" id="37014379"/>
<dbReference type="EMBL" id="KZ819328">
    <property type="protein sequence ID" value="PWN20390.1"/>
    <property type="molecule type" value="Genomic_DNA"/>
</dbReference>
<feature type="region of interest" description="Disordered" evidence="1">
    <location>
        <begin position="644"/>
        <end position="741"/>
    </location>
</feature>
<name>A0A316U5B2_9BASI</name>
<dbReference type="Proteomes" id="UP000245942">
    <property type="component" value="Unassembled WGS sequence"/>
</dbReference>
<dbReference type="PANTHER" id="PTHR28086:SF1">
    <property type="entry name" value="CU(2+) SUPPRESSING AND BLEOMYCIN SENSITIVE PROTEIN 1"/>
    <property type="match status" value="1"/>
</dbReference>
<proteinExistence type="predicted"/>
<feature type="region of interest" description="Disordered" evidence="1">
    <location>
        <begin position="486"/>
        <end position="591"/>
    </location>
</feature>
<dbReference type="RefSeq" id="XP_025347550.1">
    <property type="nucleotide sequence ID" value="XM_025492645.1"/>
</dbReference>
<gene>
    <name evidence="2" type="ORF">BCV69DRAFT_283271</name>
</gene>
<feature type="compositionally biased region" description="Low complexity" evidence="1">
    <location>
        <begin position="674"/>
        <end position="695"/>
    </location>
</feature>
<feature type="region of interest" description="Disordered" evidence="1">
    <location>
        <begin position="57"/>
        <end position="109"/>
    </location>
</feature>
<dbReference type="GO" id="GO:0005634">
    <property type="term" value="C:nucleus"/>
    <property type="evidence" value="ECO:0007669"/>
    <property type="project" value="TreeGrafter"/>
</dbReference>
<dbReference type="AlphaFoldDB" id="A0A316U5B2"/>
<reference evidence="2 3" key="1">
    <citation type="journal article" date="2018" name="Mol. Biol. Evol.">
        <title>Broad Genomic Sampling Reveals a Smut Pathogenic Ancestry of the Fungal Clade Ustilaginomycotina.</title>
        <authorList>
            <person name="Kijpornyongpan T."/>
            <person name="Mondo S.J."/>
            <person name="Barry K."/>
            <person name="Sandor L."/>
            <person name="Lee J."/>
            <person name="Lipzen A."/>
            <person name="Pangilinan J."/>
            <person name="LaButti K."/>
            <person name="Hainaut M."/>
            <person name="Henrissat B."/>
            <person name="Grigoriev I.V."/>
            <person name="Spatafora J.W."/>
            <person name="Aime M.C."/>
        </authorList>
    </citation>
    <scope>NUCLEOTIDE SEQUENCE [LARGE SCALE GENOMIC DNA]</scope>
    <source>
        <strain evidence="2 3">MCA 4718</strain>
    </source>
</reference>
<dbReference type="Pfam" id="PF10303">
    <property type="entry name" value="DUF2408"/>
    <property type="match status" value="1"/>
</dbReference>
<evidence type="ECO:0000313" key="3">
    <source>
        <dbReference type="Proteomes" id="UP000245942"/>
    </source>
</evidence>